<name>A0A0N4VWV2_HAEPC</name>
<reference evidence="2 3" key="2">
    <citation type="submission" date="2018-11" db="EMBL/GenBank/DDBJ databases">
        <authorList>
            <consortium name="Pathogen Informatics"/>
        </authorList>
    </citation>
    <scope>NUCLEOTIDE SEQUENCE [LARGE SCALE GENOMIC DNA]</scope>
    <source>
        <strain evidence="2 3">MHpl1</strain>
    </source>
</reference>
<dbReference type="InterPro" id="IPR036880">
    <property type="entry name" value="Kunitz_BPTI_sf"/>
</dbReference>
<reference evidence="4" key="1">
    <citation type="submission" date="2017-02" db="UniProtKB">
        <authorList>
            <consortium name="WormBaseParasite"/>
        </authorList>
    </citation>
    <scope>IDENTIFICATION</scope>
</reference>
<dbReference type="SUPFAM" id="SSF57362">
    <property type="entry name" value="BPTI-like"/>
    <property type="match status" value="1"/>
</dbReference>
<feature type="domain" description="BPTI/Kunitz inhibitor" evidence="1">
    <location>
        <begin position="13"/>
        <end position="37"/>
    </location>
</feature>
<dbReference type="OrthoDB" id="4473401at2759"/>
<dbReference type="CDD" id="cd00109">
    <property type="entry name" value="Kunitz-type"/>
    <property type="match status" value="1"/>
</dbReference>
<dbReference type="AlphaFoldDB" id="A0A0N4VWV2"/>
<evidence type="ECO:0000259" key="1">
    <source>
        <dbReference type="Pfam" id="PF00014"/>
    </source>
</evidence>
<gene>
    <name evidence="2" type="ORF">HPLM_LOCUS1770</name>
</gene>
<evidence type="ECO:0000313" key="3">
    <source>
        <dbReference type="Proteomes" id="UP000268014"/>
    </source>
</evidence>
<evidence type="ECO:0000313" key="4">
    <source>
        <dbReference type="WBParaSite" id="HPLM_0000177201-mRNA-1"/>
    </source>
</evidence>
<dbReference type="InterPro" id="IPR002223">
    <property type="entry name" value="Kunitz_BPTI"/>
</dbReference>
<protein>
    <submittedName>
        <fullName evidence="4">BPTI/Kunitz inhibitor domain-containing protein</fullName>
    </submittedName>
</protein>
<keyword evidence="3" id="KW-1185">Reference proteome</keyword>
<dbReference type="Proteomes" id="UP000268014">
    <property type="component" value="Unassembled WGS sequence"/>
</dbReference>
<dbReference type="Pfam" id="PF00014">
    <property type="entry name" value="Kunitz_BPTI"/>
    <property type="match status" value="1"/>
</dbReference>
<sequence>MGGGLIEFDGERYFNPARGRCELFYWSGCCGNGNNFQ</sequence>
<dbReference type="WBParaSite" id="HPLM_0000177201-mRNA-1">
    <property type="protein sequence ID" value="HPLM_0000177201-mRNA-1"/>
    <property type="gene ID" value="HPLM_0000177201"/>
</dbReference>
<evidence type="ECO:0000313" key="2">
    <source>
        <dbReference type="EMBL" id="VDO11244.1"/>
    </source>
</evidence>
<dbReference type="GO" id="GO:0004867">
    <property type="term" value="F:serine-type endopeptidase inhibitor activity"/>
    <property type="evidence" value="ECO:0007669"/>
    <property type="project" value="InterPro"/>
</dbReference>
<dbReference type="Gene3D" id="4.10.410.10">
    <property type="entry name" value="Pancreatic trypsin inhibitor Kunitz domain"/>
    <property type="match status" value="1"/>
</dbReference>
<proteinExistence type="predicted"/>
<accession>A0A0N4VWV2</accession>
<organism evidence="4">
    <name type="scientific">Haemonchus placei</name>
    <name type="common">Barber's pole worm</name>
    <dbReference type="NCBI Taxonomy" id="6290"/>
    <lineage>
        <taxon>Eukaryota</taxon>
        <taxon>Metazoa</taxon>
        <taxon>Ecdysozoa</taxon>
        <taxon>Nematoda</taxon>
        <taxon>Chromadorea</taxon>
        <taxon>Rhabditida</taxon>
        <taxon>Rhabditina</taxon>
        <taxon>Rhabditomorpha</taxon>
        <taxon>Strongyloidea</taxon>
        <taxon>Trichostrongylidae</taxon>
        <taxon>Haemonchus</taxon>
    </lineage>
</organism>
<dbReference type="EMBL" id="UZAF01002684">
    <property type="protein sequence ID" value="VDO11244.1"/>
    <property type="molecule type" value="Genomic_DNA"/>
</dbReference>